<sequence length="224" mass="24748">MGHPHPRCHGSIFLDDNCGGMMANRLIGPVAALLAATLMCGCDTMTPDECKSANWSDIGMRDGLAGKTMSTLNEHAKSCSKAGTAVDSASYVAGRERGLHTFCRLENAAPLGLNGSAYAGVCPAPLDFAFRRRHEAGYAVYALRSQISGLDSRSERLQRRLHDADKDESKQLAASDKDDERKRIRKEFDQRRRDIRNELRDIDRSTQSTRDALRSAEYALDSLR</sequence>
<dbReference type="Pfam" id="PF10973">
    <property type="entry name" value="DUF2799"/>
    <property type="match status" value="1"/>
</dbReference>
<proteinExistence type="predicted"/>
<evidence type="ECO:0000313" key="3">
    <source>
        <dbReference type="Proteomes" id="UP000610594"/>
    </source>
</evidence>
<reference evidence="2 3" key="1">
    <citation type="submission" date="2019-10" db="EMBL/GenBank/DDBJ databases">
        <title>Taxonomy of Antarctic Massilia spp.: description of Massilia rubra sp. nov., Massilia aquatica sp. nov., Massilia mucilaginosa sp. nov., Massilia frigida sp. nov. isolated from streams, lakes and regoliths.</title>
        <authorList>
            <person name="Holochova P."/>
            <person name="Sedlacek I."/>
            <person name="Kralova S."/>
            <person name="Maslanova I."/>
            <person name="Busse H.-J."/>
            <person name="Stankova E."/>
            <person name="Vrbovska V."/>
            <person name="Kovarovic V."/>
            <person name="Bartak M."/>
            <person name="Svec P."/>
            <person name="Pantucek R."/>
        </authorList>
    </citation>
    <scope>NUCLEOTIDE SEQUENCE [LARGE SCALE GENOMIC DNA]</scope>
    <source>
        <strain evidence="2 3">CCM 8694</strain>
    </source>
</reference>
<gene>
    <name evidence="2" type="ORF">F1735_27120</name>
</gene>
<dbReference type="EMBL" id="WHJF01000104">
    <property type="protein sequence ID" value="NHZ65928.1"/>
    <property type="molecule type" value="Genomic_DNA"/>
</dbReference>
<comment type="caution">
    <text evidence="2">The sequence shown here is derived from an EMBL/GenBank/DDBJ whole genome shotgun (WGS) entry which is preliminary data.</text>
</comment>
<protein>
    <submittedName>
        <fullName evidence="2">DUF2799 domain-containing protein</fullName>
    </submittedName>
</protein>
<feature type="region of interest" description="Disordered" evidence="1">
    <location>
        <begin position="163"/>
        <end position="185"/>
    </location>
</feature>
<accession>A0ABX0N0Q0</accession>
<name>A0ABX0N0Q0_9BURK</name>
<dbReference type="InterPro" id="IPR021242">
    <property type="entry name" value="DUF2799"/>
</dbReference>
<organism evidence="2 3">
    <name type="scientific">Massilia genomosp. 1</name>
    <dbReference type="NCBI Taxonomy" id="2609280"/>
    <lineage>
        <taxon>Bacteria</taxon>
        <taxon>Pseudomonadati</taxon>
        <taxon>Pseudomonadota</taxon>
        <taxon>Betaproteobacteria</taxon>
        <taxon>Burkholderiales</taxon>
        <taxon>Oxalobacteraceae</taxon>
        <taxon>Telluria group</taxon>
        <taxon>Massilia</taxon>
    </lineage>
</organism>
<evidence type="ECO:0000256" key="1">
    <source>
        <dbReference type="SAM" id="MobiDB-lite"/>
    </source>
</evidence>
<keyword evidence="3" id="KW-1185">Reference proteome</keyword>
<dbReference type="Proteomes" id="UP000610594">
    <property type="component" value="Unassembled WGS sequence"/>
</dbReference>
<evidence type="ECO:0000313" key="2">
    <source>
        <dbReference type="EMBL" id="NHZ65928.1"/>
    </source>
</evidence>